<keyword evidence="1" id="KW-0597">Phosphoprotein</keyword>
<keyword evidence="2" id="KW-0805">Transcription regulation</keyword>
<keyword evidence="9" id="KW-1185">Reference proteome</keyword>
<dbReference type="InterPro" id="IPR001867">
    <property type="entry name" value="OmpR/PhoB-type_DNA-bd"/>
</dbReference>
<dbReference type="GO" id="GO:0000976">
    <property type="term" value="F:transcription cis-regulatory region binding"/>
    <property type="evidence" value="ECO:0007669"/>
    <property type="project" value="TreeGrafter"/>
</dbReference>
<comment type="caution">
    <text evidence="8">The sequence shown here is derived from an EMBL/GenBank/DDBJ whole genome shotgun (WGS) entry which is preliminary data.</text>
</comment>
<dbReference type="InterPro" id="IPR036388">
    <property type="entry name" value="WH-like_DNA-bd_sf"/>
</dbReference>
<dbReference type="PANTHER" id="PTHR48111:SF4">
    <property type="entry name" value="DNA-BINDING DUAL TRANSCRIPTIONAL REGULATOR OMPR"/>
    <property type="match status" value="1"/>
</dbReference>
<evidence type="ECO:0000259" key="7">
    <source>
        <dbReference type="PROSITE" id="PS51755"/>
    </source>
</evidence>
<sequence>MSHVIDFVARRREPGYDPSPPDEGTVLSVLPMPGVDAALVIVGYVVPLDGGSRSARGLRLPQGVTLPEGGAARAQDVKWPHGIALVQEAELPEGLAAFQGAATGAAEVHEGSEASGADRPARPAREAGAAPGLVAHPDRAGHASRHGRTSAPVEELVVDRASRAVRVDGVEIDLTYREFELLDYLCSAPGRVFNRRQLMAAIWDRYGDEGARTVDVHVLRLRRKLGPHAGRIVTVRNVGYKYQPPRS</sequence>
<accession>A0A8J3UP13</accession>
<evidence type="ECO:0000256" key="6">
    <source>
        <dbReference type="SAM" id="MobiDB-lite"/>
    </source>
</evidence>
<dbReference type="PANTHER" id="PTHR48111">
    <property type="entry name" value="REGULATOR OF RPOS"/>
    <property type="match status" value="1"/>
</dbReference>
<name>A0A8J3UP13_9ACTN</name>
<dbReference type="GO" id="GO:0005829">
    <property type="term" value="C:cytosol"/>
    <property type="evidence" value="ECO:0007669"/>
    <property type="project" value="TreeGrafter"/>
</dbReference>
<dbReference type="EMBL" id="BOOQ01000027">
    <property type="protein sequence ID" value="GII47876.1"/>
    <property type="molecule type" value="Genomic_DNA"/>
</dbReference>
<feature type="domain" description="OmpR/PhoB-type" evidence="7">
    <location>
        <begin position="148"/>
        <end position="244"/>
    </location>
</feature>
<dbReference type="CDD" id="cd00383">
    <property type="entry name" value="trans_reg_C"/>
    <property type="match status" value="1"/>
</dbReference>
<evidence type="ECO:0000256" key="4">
    <source>
        <dbReference type="ARBA" id="ARBA00023163"/>
    </source>
</evidence>
<evidence type="ECO:0000256" key="5">
    <source>
        <dbReference type="PROSITE-ProRule" id="PRU01091"/>
    </source>
</evidence>
<evidence type="ECO:0000313" key="9">
    <source>
        <dbReference type="Proteomes" id="UP000644610"/>
    </source>
</evidence>
<proteinExistence type="predicted"/>
<dbReference type="InterPro" id="IPR016032">
    <property type="entry name" value="Sig_transdc_resp-reg_C-effctor"/>
</dbReference>
<dbReference type="GO" id="GO:0032993">
    <property type="term" value="C:protein-DNA complex"/>
    <property type="evidence" value="ECO:0007669"/>
    <property type="project" value="TreeGrafter"/>
</dbReference>
<dbReference type="RefSeq" id="WP_203976755.1">
    <property type="nucleotide sequence ID" value="NZ_BAAAKY010000027.1"/>
</dbReference>
<keyword evidence="4" id="KW-0804">Transcription</keyword>
<dbReference type="PROSITE" id="PS51755">
    <property type="entry name" value="OMPR_PHOB"/>
    <property type="match status" value="1"/>
</dbReference>
<feature type="region of interest" description="Disordered" evidence="6">
    <location>
        <begin position="102"/>
        <end position="151"/>
    </location>
</feature>
<dbReference type="AlphaFoldDB" id="A0A8J3UP13"/>
<protein>
    <recommendedName>
        <fullName evidence="7">OmpR/PhoB-type domain-containing protein</fullName>
    </recommendedName>
</protein>
<keyword evidence="3 5" id="KW-0238">DNA-binding</keyword>
<feature type="DNA-binding region" description="OmpR/PhoB-type" evidence="5">
    <location>
        <begin position="148"/>
        <end position="244"/>
    </location>
</feature>
<evidence type="ECO:0000256" key="3">
    <source>
        <dbReference type="ARBA" id="ARBA00023125"/>
    </source>
</evidence>
<dbReference type="Pfam" id="PF00486">
    <property type="entry name" value="Trans_reg_C"/>
    <property type="match status" value="1"/>
</dbReference>
<dbReference type="GO" id="GO:0000156">
    <property type="term" value="F:phosphorelay response regulator activity"/>
    <property type="evidence" value="ECO:0007669"/>
    <property type="project" value="TreeGrafter"/>
</dbReference>
<evidence type="ECO:0000256" key="1">
    <source>
        <dbReference type="ARBA" id="ARBA00022553"/>
    </source>
</evidence>
<dbReference type="SUPFAM" id="SSF46894">
    <property type="entry name" value="C-terminal effector domain of the bipartite response regulators"/>
    <property type="match status" value="1"/>
</dbReference>
<evidence type="ECO:0000313" key="8">
    <source>
        <dbReference type="EMBL" id="GII47876.1"/>
    </source>
</evidence>
<organism evidence="8 9">
    <name type="scientific">Planotetraspora silvatica</name>
    <dbReference type="NCBI Taxonomy" id="234614"/>
    <lineage>
        <taxon>Bacteria</taxon>
        <taxon>Bacillati</taxon>
        <taxon>Actinomycetota</taxon>
        <taxon>Actinomycetes</taxon>
        <taxon>Streptosporangiales</taxon>
        <taxon>Streptosporangiaceae</taxon>
        <taxon>Planotetraspora</taxon>
    </lineage>
</organism>
<dbReference type="InterPro" id="IPR039420">
    <property type="entry name" value="WalR-like"/>
</dbReference>
<gene>
    <name evidence="8" type="ORF">Psi02_43000</name>
</gene>
<dbReference type="GO" id="GO:0006355">
    <property type="term" value="P:regulation of DNA-templated transcription"/>
    <property type="evidence" value="ECO:0007669"/>
    <property type="project" value="InterPro"/>
</dbReference>
<dbReference type="Gene3D" id="1.10.10.10">
    <property type="entry name" value="Winged helix-like DNA-binding domain superfamily/Winged helix DNA-binding domain"/>
    <property type="match status" value="1"/>
</dbReference>
<reference evidence="8" key="1">
    <citation type="submission" date="2021-01" db="EMBL/GenBank/DDBJ databases">
        <title>Whole genome shotgun sequence of Planotetraspora silvatica NBRC 100141.</title>
        <authorList>
            <person name="Komaki H."/>
            <person name="Tamura T."/>
        </authorList>
    </citation>
    <scope>NUCLEOTIDE SEQUENCE</scope>
    <source>
        <strain evidence="8">NBRC 100141</strain>
    </source>
</reference>
<dbReference type="SMART" id="SM00862">
    <property type="entry name" value="Trans_reg_C"/>
    <property type="match status" value="1"/>
</dbReference>
<dbReference type="Proteomes" id="UP000644610">
    <property type="component" value="Unassembled WGS sequence"/>
</dbReference>
<evidence type="ECO:0000256" key="2">
    <source>
        <dbReference type="ARBA" id="ARBA00023015"/>
    </source>
</evidence>